<name>A0A5E4VY40_9BURK</name>
<protein>
    <submittedName>
        <fullName evidence="6">LysR family transcriptional regulator</fullName>
    </submittedName>
</protein>
<accession>A0A5E4VY40</accession>
<dbReference type="Pfam" id="PF03466">
    <property type="entry name" value="LysR_substrate"/>
    <property type="match status" value="1"/>
</dbReference>
<dbReference type="Proteomes" id="UP000384354">
    <property type="component" value="Unassembled WGS sequence"/>
</dbReference>
<dbReference type="CDD" id="cd08459">
    <property type="entry name" value="PBP2_DntR_NahR_LinR_like"/>
    <property type="match status" value="1"/>
</dbReference>
<dbReference type="InterPro" id="IPR000847">
    <property type="entry name" value="LysR_HTH_N"/>
</dbReference>
<dbReference type="OrthoDB" id="5495633at2"/>
<keyword evidence="2" id="KW-0805">Transcription regulation</keyword>
<proteinExistence type="inferred from homology"/>
<dbReference type="PRINTS" id="PR00039">
    <property type="entry name" value="HTHLYSR"/>
</dbReference>
<dbReference type="InterPro" id="IPR036390">
    <property type="entry name" value="WH_DNA-bd_sf"/>
</dbReference>
<dbReference type="Gene3D" id="3.40.190.10">
    <property type="entry name" value="Periplasmic binding protein-like II"/>
    <property type="match status" value="2"/>
</dbReference>
<keyword evidence="3" id="KW-0238">DNA-binding</keyword>
<dbReference type="AlphaFoldDB" id="A0A5E4VY40"/>
<feature type="domain" description="HTH lysR-type" evidence="5">
    <location>
        <begin position="7"/>
        <end position="64"/>
    </location>
</feature>
<evidence type="ECO:0000313" key="6">
    <source>
        <dbReference type="EMBL" id="VVE16793.1"/>
    </source>
</evidence>
<dbReference type="SUPFAM" id="SSF53850">
    <property type="entry name" value="Periplasmic binding protein-like II"/>
    <property type="match status" value="1"/>
</dbReference>
<dbReference type="PROSITE" id="PS50931">
    <property type="entry name" value="HTH_LYSR"/>
    <property type="match status" value="1"/>
</dbReference>
<comment type="similarity">
    <text evidence="1">Belongs to the LysR transcriptional regulatory family.</text>
</comment>
<evidence type="ECO:0000313" key="7">
    <source>
        <dbReference type="Proteomes" id="UP000384354"/>
    </source>
</evidence>
<dbReference type="RefSeq" id="WP_150563823.1">
    <property type="nucleotide sequence ID" value="NZ_CABPSL010000011.1"/>
</dbReference>
<dbReference type="InterPro" id="IPR036388">
    <property type="entry name" value="WH-like_DNA-bd_sf"/>
</dbReference>
<reference evidence="6 7" key="1">
    <citation type="submission" date="2019-08" db="EMBL/GenBank/DDBJ databases">
        <authorList>
            <person name="Peeters C."/>
        </authorList>
    </citation>
    <scope>NUCLEOTIDE SEQUENCE [LARGE SCALE GENOMIC DNA]</scope>
    <source>
        <strain evidence="6 7">LMG 31106</strain>
    </source>
</reference>
<gene>
    <name evidence="6" type="ORF">PCE31106_02916</name>
</gene>
<dbReference type="GO" id="GO:0003677">
    <property type="term" value="F:DNA binding"/>
    <property type="evidence" value="ECO:0007669"/>
    <property type="project" value="UniProtKB-KW"/>
</dbReference>
<sequence length="302" mass="34292">MTDFNRIDLNLLRVFQTILEERSLTRAGQRLGLTQPAISYALGRLRMLFDDPLFARSPNGMVPTPTAEQLSIPIGRAIASIREALRHGERFDPATSIRAFRMSMSDIGEQVFLPPLCAGLQKIAPHVRLEVSQVPVVDAAEHLRLGQLDFAIGNLPALKAATQHRLLFHEAYVCITRKRDGLPAHRLSREKFLAMTHVAVASSESSHRMIDDSLRAAGLHRRIGLRVPHFTVIPQILQRTDWMVTLPRRVALLFNESKQFAIYSLPVAIPEVEVTIHWHETFDSDEGNRWLREFIFTTLRED</sequence>
<evidence type="ECO:0000259" key="5">
    <source>
        <dbReference type="PROSITE" id="PS50931"/>
    </source>
</evidence>
<dbReference type="InterPro" id="IPR005119">
    <property type="entry name" value="LysR_subst-bd"/>
</dbReference>
<dbReference type="EMBL" id="CABPSL010000011">
    <property type="protein sequence ID" value="VVE16793.1"/>
    <property type="molecule type" value="Genomic_DNA"/>
</dbReference>
<dbReference type="GO" id="GO:0003700">
    <property type="term" value="F:DNA-binding transcription factor activity"/>
    <property type="evidence" value="ECO:0007669"/>
    <property type="project" value="InterPro"/>
</dbReference>
<dbReference type="PANTHER" id="PTHR30118">
    <property type="entry name" value="HTH-TYPE TRANSCRIPTIONAL REGULATOR LEUO-RELATED"/>
    <property type="match status" value="1"/>
</dbReference>
<dbReference type="Pfam" id="PF00126">
    <property type="entry name" value="HTH_1"/>
    <property type="match status" value="1"/>
</dbReference>
<dbReference type="PANTHER" id="PTHR30118:SF15">
    <property type="entry name" value="TRANSCRIPTIONAL REGULATORY PROTEIN"/>
    <property type="match status" value="1"/>
</dbReference>
<evidence type="ECO:0000256" key="1">
    <source>
        <dbReference type="ARBA" id="ARBA00009437"/>
    </source>
</evidence>
<evidence type="ECO:0000256" key="2">
    <source>
        <dbReference type="ARBA" id="ARBA00023015"/>
    </source>
</evidence>
<dbReference type="Gene3D" id="1.10.10.10">
    <property type="entry name" value="Winged helix-like DNA-binding domain superfamily/Winged helix DNA-binding domain"/>
    <property type="match status" value="1"/>
</dbReference>
<keyword evidence="4" id="KW-0804">Transcription</keyword>
<evidence type="ECO:0000256" key="4">
    <source>
        <dbReference type="ARBA" id="ARBA00023163"/>
    </source>
</evidence>
<evidence type="ECO:0000256" key="3">
    <source>
        <dbReference type="ARBA" id="ARBA00023125"/>
    </source>
</evidence>
<dbReference type="SUPFAM" id="SSF46785">
    <property type="entry name" value="Winged helix' DNA-binding domain"/>
    <property type="match status" value="1"/>
</dbReference>
<dbReference type="InterPro" id="IPR050389">
    <property type="entry name" value="LysR-type_TF"/>
</dbReference>
<organism evidence="6 7">
    <name type="scientific">Pandoraea cepalis</name>
    <dbReference type="NCBI Taxonomy" id="2508294"/>
    <lineage>
        <taxon>Bacteria</taxon>
        <taxon>Pseudomonadati</taxon>
        <taxon>Pseudomonadota</taxon>
        <taxon>Betaproteobacteria</taxon>
        <taxon>Burkholderiales</taxon>
        <taxon>Burkholderiaceae</taxon>
        <taxon>Pandoraea</taxon>
    </lineage>
</organism>